<protein>
    <submittedName>
        <fullName evidence="2">Uncharacterized protein</fullName>
    </submittedName>
</protein>
<feature type="compositionally biased region" description="Polar residues" evidence="1">
    <location>
        <begin position="134"/>
        <end position="144"/>
    </location>
</feature>
<evidence type="ECO:0000313" key="2">
    <source>
        <dbReference type="EMBL" id="CAD8076398.1"/>
    </source>
</evidence>
<dbReference type="Proteomes" id="UP000692954">
    <property type="component" value="Unassembled WGS sequence"/>
</dbReference>
<feature type="region of interest" description="Disordered" evidence="1">
    <location>
        <begin position="52"/>
        <end position="108"/>
    </location>
</feature>
<evidence type="ECO:0000313" key="3">
    <source>
        <dbReference type="Proteomes" id="UP000692954"/>
    </source>
</evidence>
<accession>A0A8S1M6Y1</accession>
<keyword evidence="3" id="KW-1185">Reference proteome</keyword>
<feature type="region of interest" description="Disordered" evidence="1">
    <location>
        <begin position="121"/>
        <end position="144"/>
    </location>
</feature>
<name>A0A8S1M6Y1_9CILI</name>
<feature type="compositionally biased region" description="Basic and acidic residues" evidence="1">
    <location>
        <begin position="121"/>
        <end position="133"/>
    </location>
</feature>
<dbReference type="AlphaFoldDB" id="A0A8S1M6Y1"/>
<gene>
    <name evidence="2" type="ORF">PSON_ATCC_30995.1.T0340357</name>
</gene>
<sequence length="144" mass="17005">MNCLNYFDQSLLLQQQLILQQMLIYNQMLKASQRQSIPTSKISIEKQIETEITNSQLSKHDDTNPIHPQQEQNRKSKSLKSQQKKEIKKSKKQNHNNVQPDEHPKIKKVFLSMMDIKEVQYKKSKAENKRDNQQNETQLVNANM</sequence>
<reference evidence="2" key="1">
    <citation type="submission" date="2021-01" db="EMBL/GenBank/DDBJ databases">
        <authorList>
            <consortium name="Genoscope - CEA"/>
            <person name="William W."/>
        </authorList>
    </citation>
    <scope>NUCLEOTIDE SEQUENCE</scope>
</reference>
<comment type="caution">
    <text evidence="2">The sequence shown here is derived from an EMBL/GenBank/DDBJ whole genome shotgun (WGS) entry which is preliminary data.</text>
</comment>
<evidence type="ECO:0000256" key="1">
    <source>
        <dbReference type="SAM" id="MobiDB-lite"/>
    </source>
</evidence>
<dbReference type="EMBL" id="CAJJDN010000034">
    <property type="protein sequence ID" value="CAD8076398.1"/>
    <property type="molecule type" value="Genomic_DNA"/>
</dbReference>
<organism evidence="2 3">
    <name type="scientific">Paramecium sonneborni</name>
    <dbReference type="NCBI Taxonomy" id="65129"/>
    <lineage>
        <taxon>Eukaryota</taxon>
        <taxon>Sar</taxon>
        <taxon>Alveolata</taxon>
        <taxon>Ciliophora</taxon>
        <taxon>Intramacronucleata</taxon>
        <taxon>Oligohymenophorea</taxon>
        <taxon>Peniculida</taxon>
        <taxon>Parameciidae</taxon>
        <taxon>Paramecium</taxon>
    </lineage>
</organism>
<proteinExistence type="predicted"/>
<dbReference type="OrthoDB" id="312876at2759"/>